<dbReference type="SUPFAM" id="SSF161098">
    <property type="entry name" value="MetI-like"/>
    <property type="match status" value="1"/>
</dbReference>
<dbReference type="InterPro" id="IPR050809">
    <property type="entry name" value="UgpAE/MalFG_permease"/>
</dbReference>
<dbReference type="GO" id="GO:0055085">
    <property type="term" value="P:transmembrane transport"/>
    <property type="evidence" value="ECO:0007669"/>
    <property type="project" value="InterPro"/>
</dbReference>
<dbReference type="EMBL" id="DVJN01000268">
    <property type="protein sequence ID" value="HIS94092.1"/>
    <property type="molecule type" value="Genomic_DNA"/>
</dbReference>
<evidence type="ECO:0000313" key="10">
    <source>
        <dbReference type="Proteomes" id="UP000824140"/>
    </source>
</evidence>
<feature type="transmembrane region" description="Helical" evidence="7">
    <location>
        <begin position="89"/>
        <end position="112"/>
    </location>
</feature>
<dbReference type="GO" id="GO:0005886">
    <property type="term" value="C:plasma membrane"/>
    <property type="evidence" value="ECO:0007669"/>
    <property type="project" value="UniProtKB-SubCell"/>
</dbReference>
<dbReference type="Pfam" id="PF00528">
    <property type="entry name" value="BPD_transp_1"/>
    <property type="match status" value="1"/>
</dbReference>
<dbReference type="Gene3D" id="1.10.3720.10">
    <property type="entry name" value="MetI-like"/>
    <property type="match status" value="1"/>
</dbReference>
<dbReference type="AlphaFoldDB" id="A0A9D1K7T7"/>
<sequence>MSAKNTYLTRAGARDLTKRIWNRKFLYLLFLPVALNFILFHYWPMAGLQIAFKRYNIVLGLGRSPWLGLENFQKFFGSYYFAEVLRNTIVLNLLALCLSPLPIVLALMLNEVRSEKYRRAIQTMTYLPYFISIVVVVGMLKILFASDGAAMQLIYAITGTRPQLLAEARYFRGMYLMMEVWRCTGYESIIYIAAMSSINPECIEAACVDGANRFQRMIHVTVPGIMSTIVILLIMRMGSMLGSGYETILLMQTGLNESVSETIQTFVYKRGLQSSDFGYATAVGFFQSVISFALVMLSNWIAKRATDGEYRMF</sequence>
<reference evidence="9" key="2">
    <citation type="journal article" date="2021" name="PeerJ">
        <title>Extensive microbial diversity within the chicken gut microbiome revealed by metagenomics and culture.</title>
        <authorList>
            <person name="Gilroy R."/>
            <person name="Ravi A."/>
            <person name="Getino M."/>
            <person name="Pursley I."/>
            <person name="Horton D.L."/>
            <person name="Alikhan N.F."/>
            <person name="Baker D."/>
            <person name="Gharbi K."/>
            <person name="Hall N."/>
            <person name="Watson M."/>
            <person name="Adriaenssens E.M."/>
            <person name="Foster-Nyarko E."/>
            <person name="Jarju S."/>
            <person name="Secka A."/>
            <person name="Antonio M."/>
            <person name="Oren A."/>
            <person name="Chaudhuri R.R."/>
            <person name="La Ragione R."/>
            <person name="Hildebrand F."/>
            <person name="Pallen M.J."/>
        </authorList>
    </citation>
    <scope>NUCLEOTIDE SEQUENCE</scope>
    <source>
        <strain evidence="9">13766</strain>
    </source>
</reference>
<reference evidence="9" key="1">
    <citation type="submission" date="2020-10" db="EMBL/GenBank/DDBJ databases">
        <authorList>
            <person name="Gilroy R."/>
        </authorList>
    </citation>
    <scope>NUCLEOTIDE SEQUENCE</scope>
    <source>
        <strain evidence="9">13766</strain>
    </source>
</reference>
<organism evidence="9 10">
    <name type="scientific">Candidatus Alectryocaccomicrobium excrementavium</name>
    <dbReference type="NCBI Taxonomy" id="2840668"/>
    <lineage>
        <taxon>Bacteria</taxon>
        <taxon>Bacillati</taxon>
        <taxon>Bacillota</taxon>
        <taxon>Clostridia</taxon>
        <taxon>Candidatus Alectryocaccomicrobium</taxon>
    </lineage>
</organism>
<evidence type="ECO:0000256" key="4">
    <source>
        <dbReference type="ARBA" id="ARBA00022692"/>
    </source>
</evidence>
<comment type="similarity">
    <text evidence="7">Belongs to the binding-protein-dependent transport system permease family.</text>
</comment>
<gene>
    <name evidence="9" type="ORF">IAA84_13855</name>
</gene>
<feature type="transmembrane region" description="Helical" evidence="7">
    <location>
        <begin position="25"/>
        <end position="43"/>
    </location>
</feature>
<dbReference type="PANTHER" id="PTHR43227">
    <property type="entry name" value="BLL4140 PROTEIN"/>
    <property type="match status" value="1"/>
</dbReference>
<feature type="transmembrane region" description="Helical" evidence="7">
    <location>
        <begin position="277"/>
        <end position="302"/>
    </location>
</feature>
<feature type="transmembrane region" description="Helical" evidence="7">
    <location>
        <begin position="124"/>
        <end position="144"/>
    </location>
</feature>
<comment type="subcellular location">
    <subcellularLocation>
        <location evidence="1 7">Cell membrane</location>
        <topology evidence="1 7">Multi-pass membrane protein</topology>
    </subcellularLocation>
</comment>
<proteinExistence type="inferred from homology"/>
<dbReference type="CDD" id="cd06261">
    <property type="entry name" value="TM_PBP2"/>
    <property type="match status" value="1"/>
</dbReference>
<evidence type="ECO:0000313" key="9">
    <source>
        <dbReference type="EMBL" id="HIS94092.1"/>
    </source>
</evidence>
<dbReference type="Proteomes" id="UP000824140">
    <property type="component" value="Unassembled WGS sequence"/>
</dbReference>
<protein>
    <submittedName>
        <fullName evidence="9">Sugar ABC transporter permease</fullName>
    </submittedName>
</protein>
<feature type="transmembrane region" description="Helical" evidence="7">
    <location>
        <begin position="217"/>
        <end position="235"/>
    </location>
</feature>
<accession>A0A9D1K7T7</accession>
<dbReference type="PROSITE" id="PS50928">
    <property type="entry name" value="ABC_TM1"/>
    <property type="match status" value="1"/>
</dbReference>
<dbReference type="PANTHER" id="PTHR43227:SF11">
    <property type="entry name" value="BLL4140 PROTEIN"/>
    <property type="match status" value="1"/>
</dbReference>
<feature type="domain" description="ABC transmembrane type-1" evidence="8">
    <location>
        <begin position="85"/>
        <end position="298"/>
    </location>
</feature>
<keyword evidence="4 7" id="KW-0812">Transmembrane</keyword>
<keyword evidence="5 7" id="KW-1133">Transmembrane helix</keyword>
<keyword evidence="2 7" id="KW-0813">Transport</keyword>
<keyword evidence="6 7" id="KW-0472">Membrane</keyword>
<evidence type="ECO:0000256" key="5">
    <source>
        <dbReference type="ARBA" id="ARBA00022989"/>
    </source>
</evidence>
<evidence type="ECO:0000256" key="2">
    <source>
        <dbReference type="ARBA" id="ARBA00022448"/>
    </source>
</evidence>
<name>A0A9D1K7T7_9FIRM</name>
<dbReference type="InterPro" id="IPR000515">
    <property type="entry name" value="MetI-like"/>
</dbReference>
<evidence type="ECO:0000256" key="1">
    <source>
        <dbReference type="ARBA" id="ARBA00004651"/>
    </source>
</evidence>
<evidence type="ECO:0000256" key="6">
    <source>
        <dbReference type="ARBA" id="ARBA00023136"/>
    </source>
</evidence>
<dbReference type="InterPro" id="IPR035906">
    <property type="entry name" value="MetI-like_sf"/>
</dbReference>
<evidence type="ECO:0000256" key="3">
    <source>
        <dbReference type="ARBA" id="ARBA00022475"/>
    </source>
</evidence>
<keyword evidence="3" id="KW-1003">Cell membrane</keyword>
<evidence type="ECO:0000256" key="7">
    <source>
        <dbReference type="RuleBase" id="RU363032"/>
    </source>
</evidence>
<comment type="caution">
    <text evidence="9">The sequence shown here is derived from an EMBL/GenBank/DDBJ whole genome shotgun (WGS) entry which is preliminary data.</text>
</comment>
<evidence type="ECO:0000259" key="8">
    <source>
        <dbReference type="PROSITE" id="PS50928"/>
    </source>
</evidence>